<evidence type="ECO:0000313" key="1">
    <source>
        <dbReference type="EMBL" id="KAK7251199.1"/>
    </source>
</evidence>
<organism evidence="1 2">
    <name type="scientific">Crotalaria pallida</name>
    <name type="common">Smooth rattlebox</name>
    <name type="synonym">Crotalaria striata</name>
    <dbReference type="NCBI Taxonomy" id="3830"/>
    <lineage>
        <taxon>Eukaryota</taxon>
        <taxon>Viridiplantae</taxon>
        <taxon>Streptophyta</taxon>
        <taxon>Embryophyta</taxon>
        <taxon>Tracheophyta</taxon>
        <taxon>Spermatophyta</taxon>
        <taxon>Magnoliopsida</taxon>
        <taxon>eudicotyledons</taxon>
        <taxon>Gunneridae</taxon>
        <taxon>Pentapetalae</taxon>
        <taxon>rosids</taxon>
        <taxon>fabids</taxon>
        <taxon>Fabales</taxon>
        <taxon>Fabaceae</taxon>
        <taxon>Papilionoideae</taxon>
        <taxon>50 kb inversion clade</taxon>
        <taxon>genistoids sensu lato</taxon>
        <taxon>core genistoids</taxon>
        <taxon>Crotalarieae</taxon>
        <taxon>Crotalaria</taxon>
    </lineage>
</organism>
<gene>
    <name evidence="1" type="ORF">RIF29_34181</name>
</gene>
<protein>
    <submittedName>
        <fullName evidence="1">Uncharacterized protein</fullName>
    </submittedName>
</protein>
<reference evidence="1 2" key="1">
    <citation type="submission" date="2024-01" db="EMBL/GenBank/DDBJ databases">
        <title>The genomes of 5 underutilized Papilionoideae crops provide insights into root nodulation and disease resistanc.</title>
        <authorList>
            <person name="Yuan L."/>
        </authorList>
    </citation>
    <scope>NUCLEOTIDE SEQUENCE [LARGE SCALE GENOMIC DNA]</scope>
    <source>
        <strain evidence="1">ZHUSHIDOU_FW_LH</strain>
        <tissue evidence="1">Leaf</tissue>
    </source>
</reference>
<comment type="caution">
    <text evidence="1">The sequence shown here is derived from an EMBL/GenBank/DDBJ whole genome shotgun (WGS) entry which is preliminary data.</text>
</comment>
<dbReference type="AlphaFoldDB" id="A0AAN9HX95"/>
<dbReference type="Proteomes" id="UP001372338">
    <property type="component" value="Unassembled WGS sequence"/>
</dbReference>
<dbReference type="EMBL" id="JAYWIO010000007">
    <property type="protein sequence ID" value="KAK7251199.1"/>
    <property type="molecule type" value="Genomic_DNA"/>
</dbReference>
<proteinExistence type="predicted"/>
<sequence length="123" mass="13762">MPDGKELGGKGGRARHAAVVATELNKEEDEEAAQGANRRYVEEVVHVAIPGGKRVSAVVVPGGWRKRARDFHGENPKSNKPCLPDCSEFTKLSESLSEEKVLKSKENRKKFPLYEYYYLSQTK</sequence>
<name>A0AAN9HX95_CROPI</name>
<keyword evidence="2" id="KW-1185">Reference proteome</keyword>
<evidence type="ECO:0000313" key="2">
    <source>
        <dbReference type="Proteomes" id="UP001372338"/>
    </source>
</evidence>
<accession>A0AAN9HX95</accession>